<evidence type="ECO:0000313" key="3">
    <source>
        <dbReference type="Proteomes" id="UP001590950"/>
    </source>
</evidence>
<comment type="caution">
    <text evidence="2">The sequence shown here is derived from an EMBL/GenBank/DDBJ whole genome shotgun (WGS) entry which is preliminary data.</text>
</comment>
<keyword evidence="3" id="KW-1185">Reference proteome</keyword>
<feature type="region of interest" description="Disordered" evidence="1">
    <location>
        <begin position="89"/>
        <end position="231"/>
    </location>
</feature>
<proteinExistence type="predicted"/>
<dbReference type="Proteomes" id="UP001590950">
    <property type="component" value="Unassembled WGS sequence"/>
</dbReference>
<sequence length="495" mass="55443">MLRGISSWVPTHHLTTPTAISDVFASSLPQFFSINLASGVKIYTPARRTPRRARGKHATIRDVVFEDRLFFWAFMDKPSLSMPYHQDNWAGSSRGRGNAASRDPYQGLTRSTTIPHPDDPGFAPFAPYPADPGGHGTATRTSNYGSVDDRLRPETRAGEFLSSLSPPRREDWPSSRAPTDITMTGSRDYSSSAISSPDGNQPQYCSSGSLESPDWGTSKLPGTSSSFQSPYFPSSSIASYERIRSAPVLAPGHSQADPNMHSQTLASTHPWETGYQFSQAVLDPTEQRSSSRGTVTVHGSKGDKRRSKTYRGGRDEFEGSIQFLEKPRRAAPEHREQDLPLLPIHLDQGEQDNVLSQVNRRLSQCAFDWVAEYRFPIPLEPNKPAVQTASDKEWTEWNYLIKRLATKRKIPTHAVYNGQIKELTTVLDNALEMRHTTKPQARPLKDDRHVLQFISAGIQVGKMLKDATTMEYLDKLYKQTEKIIHERATTPPYAR</sequence>
<feature type="compositionally biased region" description="Polar residues" evidence="1">
    <location>
        <begin position="181"/>
        <end position="210"/>
    </location>
</feature>
<dbReference type="EMBL" id="JBEFKJ010000022">
    <property type="protein sequence ID" value="KAL2040146.1"/>
    <property type="molecule type" value="Genomic_DNA"/>
</dbReference>
<evidence type="ECO:0000256" key="1">
    <source>
        <dbReference type="SAM" id="MobiDB-lite"/>
    </source>
</evidence>
<feature type="region of interest" description="Disordered" evidence="1">
    <location>
        <begin position="283"/>
        <end position="312"/>
    </location>
</feature>
<gene>
    <name evidence="2" type="ORF">N7G274_007049</name>
</gene>
<evidence type="ECO:0000313" key="2">
    <source>
        <dbReference type="EMBL" id="KAL2040146.1"/>
    </source>
</evidence>
<protein>
    <submittedName>
        <fullName evidence="2">Uncharacterized protein</fullName>
    </submittedName>
</protein>
<reference evidence="2 3" key="1">
    <citation type="submission" date="2024-09" db="EMBL/GenBank/DDBJ databases">
        <title>Rethinking Asexuality: The Enigmatic Case of Functional Sexual Genes in Lepraria (Stereocaulaceae).</title>
        <authorList>
            <person name="Doellman M."/>
            <person name="Sun Y."/>
            <person name="Barcenas-Pena A."/>
            <person name="Lumbsch H.T."/>
            <person name="Grewe F."/>
        </authorList>
    </citation>
    <scope>NUCLEOTIDE SEQUENCE [LARGE SCALE GENOMIC DNA]</scope>
    <source>
        <strain evidence="2 3">Mercado 3170</strain>
    </source>
</reference>
<feature type="compositionally biased region" description="Basic and acidic residues" evidence="1">
    <location>
        <begin position="147"/>
        <end position="157"/>
    </location>
</feature>
<name>A0ABR4A5F0_9LECA</name>
<accession>A0ABR4A5F0</accession>
<organism evidence="2 3">
    <name type="scientific">Stereocaulon virgatum</name>
    <dbReference type="NCBI Taxonomy" id="373712"/>
    <lineage>
        <taxon>Eukaryota</taxon>
        <taxon>Fungi</taxon>
        <taxon>Dikarya</taxon>
        <taxon>Ascomycota</taxon>
        <taxon>Pezizomycotina</taxon>
        <taxon>Lecanoromycetes</taxon>
        <taxon>OSLEUM clade</taxon>
        <taxon>Lecanoromycetidae</taxon>
        <taxon>Lecanorales</taxon>
        <taxon>Lecanorineae</taxon>
        <taxon>Stereocaulaceae</taxon>
        <taxon>Stereocaulon</taxon>
    </lineage>
</organism>